<dbReference type="AlphaFoldDB" id="A0A917MS38"/>
<keyword evidence="4" id="KW-1185">Reference proteome</keyword>
<accession>A0A917MS38</accession>
<gene>
    <name evidence="3" type="ORF">GCM10011379_01920</name>
</gene>
<proteinExistence type="predicted"/>
<evidence type="ECO:0000313" key="3">
    <source>
        <dbReference type="EMBL" id="GGH57338.1"/>
    </source>
</evidence>
<dbReference type="Proteomes" id="UP000627292">
    <property type="component" value="Unassembled WGS sequence"/>
</dbReference>
<name>A0A917MS38_9BACT</name>
<protein>
    <recommendedName>
        <fullName evidence="2">DUF3347 domain-containing protein</fullName>
    </recommendedName>
</protein>
<dbReference type="EMBL" id="BMIB01000001">
    <property type="protein sequence ID" value="GGH57338.1"/>
    <property type="molecule type" value="Genomic_DNA"/>
</dbReference>
<reference evidence="3" key="1">
    <citation type="journal article" date="2014" name="Int. J. Syst. Evol. Microbiol.">
        <title>Complete genome sequence of Corynebacterium casei LMG S-19264T (=DSM 44701T), isolated from a smear-ripened cheese.</title>
        <authorList>
            <consortium name="US DOE Joint Genome Institute (JGI-PGF)"/>
            <person name="Walter F."/>
            <person name="Albersmeier A."/>
            <person name="Kalinowski J."/>
            <person name="Ruckert C."/>
        </authorList>
    </citation>
    <scope>NUCLEOTIDE SEQUENCE</scope>
    <source>
        <strain evidence="3">CGMCC 1.15290</strain>
    </source>
</reference>
<keyword evidence="1" id="KW-0732">Signal</keyword>
<evidence type="ECO:0000256" key="1">
    <source>
        <dbReference type="SAM" id="SignalP"/>
    </source>
</evidence>
<dbReference type="InterPro" id="IPR021782">
    <property type="entry name" value="DUF3347"/>
</dbReference>
<feature type="chain" id="PRO_5037355429" description="DUF3347 domain-containing protein" evidence="1">
    <location>
        <begin position="19"/>
        <end position="281"/>
    </location>
</feature>
<reference evidence="3" key="2">
    <citation type="submission" date="2020-09" db="EMBL/GenBank/DDBJ databases">
        <authorList>
            <person name="Sun Q."/>
            <person name="Zhou Y."/>
        </authorList>
    </citation>
    <scope>NUCLEOTIDE SEQUENCE</scope>
    <source>
        <strain evidence="3">CGMCC 1.15290</strain>
    </source>
</reference>
<evidence type="ECO:0000259" key="2">
    <source>
        <dbReference type="Pfam" id="PF11827"/>
    </source>
</evidence>
<feature type="signal peptide" evidence="1">
    <location>
        <begin position="1"/>
        <end position="18"/>
    </location>
</feature>
<organism evidence="3 4">
    <name type="scientific">Filimonas zeae</name>
    <dbReference type="NCBI Taxonomy" id="1737353"/>
    <lineage>
        <taxon>Bacteria</taxon>
        <taxon>Pseudomonadati</taxon>
        <taxon>Bacteroidota</taxon>
        <taxon>Chitinophagia</taxon>
        <taxon>Chitinophagales</taxon>
        <taxon>Chitinophagaceae</taxon>
        <taxon>Filimonas</taxon>
    </lineage>
</organism>
<dbReference type="RefSeq" id="WP_188949800.1">
    <property type="nucleotide sequence ID" value="NZ_BMIB01000001.1"/>
</dbReference>
<feature type="domain" description="DUF3347" evidence="2">
    <location>
        <begin position="147"/>
        <end position="237"/>
    </location>
</feature>
<dbReference type="Pfam" id="PF11827">
    <property type="entry name" value="DUF3347"/>
    <property type="match status" value="1"/>
</dbReference>
<evidence type="ECO:0000313" key="4">
    <source>
        <dbReference type="Proteomes" id="UP000627292"/>
    </source>
</evidence>
<sequence>MKAILFALSIALGSAASAQIKHAATATVLVHGNNEQCKPTIEAAAAQNQYASASWNSANHLAVITWDSTRTTLSAVLKNIALAGYDNDQYLAPDAVYAQLPACCQYTRTAKKAPLTNGASAHTSATASSSSHSPAAENTAAHALAPVINAYLLVKDALVNSAASEAATQAKQLTAALAAVDMKALAHEQHMVWMKEKNSLTEIASAIAAINSLEKQRVQFAALSAHLYPVVKAGGAGRQLYYQHCPMFEEGADWLSQEKTVRNPYYGNQMLTCGKTTETIP</sequence>
<comment type="caution">
    <text evidence="3">The sequence shown here is derived from an EMBL/GenBank/DDBJ whole genome shotgun (WGS) entry which is preliminary data.</text>
</comment>